<accession>A0AAE4G8Z2</accession>
<dbReference type="EMBL" id="JAVRAA010000005">
    <property type="protein sequence ID" value="MDT0337370.1"/>
    <property type="molecule type" value="Genomic_DNA"/>
</dbReference>
<sequence length="207" mass="23651">MTARISILAFCLLGLFARVVAAEELGQYGNTWAIQEQDAVDMIKERLGRMEKRGQLKKFWEDYRSRQLANLENPPPVAGITTATERKVWTYDPTYTYSDTVKDHLGNIIVPSGTKLNPLDYVRLSKALVFIDGRDPKQVRYAKQRSDANPQDKIILVAGSFLKLNREWKRQVYFDQQGILVKHFGLKHVPAVISQQGKTLQVEEFAP</sequence>
<name>A0AAE4G8Z2_9BURK</name>
<dbReference type="AlphaFoldDB" id="A0AAE4G8Z2"/>
<keyword evidence="1" id="KW-0732">Signal</keyword>
<proteinExistence type="predicted"/>
<dbReference type="NCBIfam" id="TIGR02743">
    <property type="entry name" value="TraW"/>
    <property type="match status" value="1"/>
</dbReference>
<organism evidence="2">
    <name type="scientific">Herbaspirillum huttiense subsp. nephrolepidis</name>
    <dbReference type="NCBI Taxonomy" id="3075126"/>
    <lineage>
        <taxon>Bacteria</taxon>
        <taxon>Pseudomonadati</taxon>
        <taxon>Pseudomonadota</taxon>
        <taxon>Betaproteobacteria</taxon>
        <taxon>Burkholderiales</taxon>
        <taxon>Oxalobacteraceae</taxon>
        <taxon>Herbaspirillum</taxon>
    </lineage>
</organism>
<dbReference type="RefSeq" id="WP_284076839.1">
    <property type="nucleotide sequence ID" value="NZ_JAVLSM010000007.1"/>
</dbReference>
<dbReference type="InterPro" id="IPR014114">
    <property type="entry name" value="TraW"/>
</dbReference>
<reference evidence="2" key="1">
    <citation type="submission" date="2023-02" db="EMBL/GenBank/DDBJ databases">
        <title>Description of Herbaspirillum huttiense subsp. nephrolepsisexaltata and Herbaspirillum huttiense subsp. lycopersicon.</title>
        <authorList>
            <person name="Poudel M."/>
            <person name="Sharma A."/>
            <person name="Goss E."/>
            <person name="Tapia J.H."/>
            <person name="Harmon C.M."/>
            <person name="Jones J.B."/>
        </authorList>
    </citation>
    <scope>NUCLEOTIDE SEQUENCE</scope>
    <source>
        <strain evidence="2">NC40101</strain>
    </source>
</reference>
<gene>
    <name evidence="2" type="primary">traW</name>
    <name evidence="2" type="ORF">RJN63_11070</name>
</gene>
<evidence type="ECO:0000313" key="2">
    <source>
        <dbReference type="EMBL" id="MDT0337370.1"/>
    </source>
</evidence>
<feature type="chain" id="PRO_5042220907" evidence="1">
    <location>
        <begin position="22"/>
        <end position="207"/>
    </location>
</feature>
<protein>
    <submittedName>
        <fullName evidence="2">Type-F conjugative transfer system protein TraW</fullName>
    </submittedName>
</protein>
<feature type="signal peptide" evidence="1">
    <location>
        <begin position="1"/>
        <end position="21"/>
    </location>
</feature>
<evidence type="ECO:0000256" key="1">
    <source>
        <dbReference type="SAM" id="SignalP"/>
    </source>
</evidence>
<comment type="caution">
    <text evidence="2">The sequence shown here is derived from an EMBL/GenBank/DDBJ whole genome shotgun (WGS) entry which is preliminary data.</text>
</comment>